<dbReference type="AlphaFoldDB" id="A0A150J829"/>
<feature type="transmembrane region" description="Helical" evidence="5">
    <location>
        <begin position="128"/>
        <end position="152"/>
    </location>
</feature>
<keyword evidence="3 5" id="KW-1133">Transmembrane helix</keyword>
<protein>
    <recommendedName>
        <fullName evidence="8">Isoprenylcysteine carboxyl methyltransferase (ICMT) family protein</fullName>
    </recommendedName>
</protein>
<evidence type="ECO:0000313" key="6">
    <source>
        <dbReference type="EMBL" id="KYC53379.1"/>
    </source>
</evidence>
<evidence type="ECO:0000256" key="1">
    <source>
        <dbReference type="ARBA" id="ARBA00004127"/>
    </source>
</evidence>
<name>A0A150J829_9EURY</name>
<feature type="transmembrane region" description="Helical" evidence="5">
    <location>
        <begin position="39"/>
        <end position="57"/>
    </location>
</feature>
<comment type="caution">
    <text evidence="6">The sequence shown here is derived from an EMBL/GenBank/DDBJ whole genome shotgun (WGS) entry which is preliminary data.</text>
</comment>
<feature type="transmembrane region" description="Helical" evidence="5">
    <location>
        <begin position="69"/>
        <end position="90"/>
    </location>
</feature>
<sequence>MNELFQIGITLCFLGYLVHTRAHIKGYKSGDYKNIKMEIMLSIVIFFSYFGWGLMLFNDPLKIFLDQSILGLILGIALALIGLSLFVMAANTCKGFIGPNCLVTEGIYSKIRNPMYIGIILIHIGGPLIFNSLITLISNVLWIPLIVLWIYLEEKDLEKQFGQKYLDYKKKTLL</sequence>
<dbReference type="Gene3D" id="1.20.120.1630">
    <property type="match status" value="1"/>
</dbReference>
<accession>A0A150J829</accession>
<evidence type="ECO:0000256" key="4">
    <source>
        <dbReference type="ARBA" id="ARBA00023136"/>
    </source>
</evidence>
<gene>
    <name evidence="6" type="ORF">AMQ22_00275</name>
</gene>
<evidence type="ECO:0000256" key="3">
    <source>
        <dbReference type="ARBA" id="ARBA00022989"/>
    </source>
</evidence>
<dbReference type="Proteomes" id="UP000075398">
    <property type="component" value="Unassembled WGS sequence"/>
</dbReference>
<dbReference type="GO" id="GO:0012505">
    <property type="term" value="C:endomembrane system"/>
    <property type="evidence" value="ECO:0007669"/>
    <property type="project" value="UniProtKB-SubCell"/>
</dbReference>
<evidence type="ECO:0000313" key="7">
    <source>
        <dbReference type="Proteomes" id="UP000075398"/>
    </source>
</evidence>
<keyword evidence="2 5" id="KW-0812">Transmembrane</keyword>
<dbReference type="EMBL" id="LNGC01000006">
    <property type="protein sequence ID" value="KYC53379.1"/>
    <property type="molecule type" value="Genomic_DNA"/>
</dbReference>
<evidence type="ECO:0008006" key="8">
    <source>
        <dbReference type="Google" id="ProtNLM"/>
    </source>
</evidence>
<reference evidence="6 7" key="1">
    <citation type="journal article" date="2016" name="ISME J.">
        <title>Chasing the elusive Euryarchaeota class WSA2: genomes reveal a uniquely fastidious methyl-reducing methanogen.</title>
        <authorList>
            <person name="Nobu M.K."/>
            <person name="Narihiro T."/>
            <person name="Kuroda K."/>
            <person name="Mei R."/>
            <person name="Liu W.T."/>
        </authorList>
    </citation>
    <scope>NUCLEOTIDE SEQUENCE [LARGE SCALE GENOMIC DNA]</scope>
    <source>
        <strain evidence="6">U1lsi0528_Bin055</strain>
    </source>
</reference>
<keyword evidence="4 5" id="KW-0472">Membrane</keyword>
<evidence type="ECO:0000256" key="2">
    <source>
        <dbReference type="ARBA" id="ARBA00022692"/>
    </source>
</evidence>
<organism evidence="6 7">
    <name type="scientific">Candidatus Methanofastidiosum methylothiophilum</name>
    <dbReference type="NCBI Taxonomy" id="1705564"/>
    <lineage>
        <taxon>Archaea</taxon>
        <taxon>Methanobacteriati</taxon>
        <taxon>Methanobacteriota</taxon>
        <taxon>Stenosarchaea group</taxon>
        <taxon>Candidatus Methanofastidiosia</taxon>
        <taxon>Candidatus Methanofastidiosales</taxon>
        <taxon>Candidatus Methanofastidiosaceae</taxon>
        <taxon>Candidatus Methanofastidiosum</taxon>
    </lineage>
</organism>
<dbReference type="Pfam" id="PF04191">
    <property type="entry name" value="PEMT"/>
    <property type="match status" value="1"/>
</dbReference>
<dbReference type="InterPro" id="IPR007318">
    <property type="entry name" value="Phopholipid_MeTrfase"/>
</dbReference>
<evidence type="ECO:0000256" key="5">
    <source>
        <dbReference type="SAM" id="Phobius"/>
    </source>
</evidence>
<comment type="subcellular location">
    <subcellularLocation>
        <location evidence="1">Endomembrane system</location>
        <topology evidence="1">Multi-pass membrane protein</topology>
    </subcellularLocation>
</comment>
<proteinExistence type="predicted"/>